<name>A0A2U2DJZ8_9HYPH</name>
<evidence type="ECO:0000313" key="1">
    <source>
        <dbReference type="EMBL" id="PWE53639.1"/>
    </source>
</evidence>
<evidence type="ECO:0000313" key="2">
    <source>
        <dbReference type="Proteomes" id="UP000245252"/>
    </source>
</evidence>
<dbReference type="RefSeq" id="WP_128755557.1">
    <property type="nucleotide sequence ID" value="NZ_QFBC01000014.1"/>
</dbReference>
<gene>
    <name evidence="1" type="ORF">DEM27_24120</name>
</gene>
<accession>A0A2U2DJZ8</accession>
<protein>
    <submittedName>
        <fullName evidence="1">Uncharacterized protein</fullName>
    </submittedName>
</protein>
<reference evidence="1 2" key="1">
    <citation type="submission" date="2018-05" db="EMBL/GenBank/DDBJ databases">
        <title>The draft genome of strain NS-104.</title>
        <authorList>
            <person name="Hang P."/>
            <person name="Jiang J."/>
        </authorList>
    </citation>
    <scope>NUCLEOTIDE SEQUENCE [LARGE SCALE GENOMIC DNA]</scope>
    <source>
        <strain evidence="1 2">NS-104</strain>
    </source>
</reference>
<dbReference type="OrthoDB" id="8335785at2"/>
<comment type="caution">
    <text evidence="1">The sequence shown here is derived from an EMBL/GenBank/DDBJ whole genome shotgun (WGS) entry which is preliminary data.</text>
</comment>
<organism evidence="1 2">
    <name type="scientific">Metarhizobium album</name>
    <dbReference type="NCBI Taxonomy" id="2182425"/>
    <lineage>
        <taxon>Bacteria</taxon>
        <taxon>Pseudomonadati</taxon>
        <taxon>Pseudomonadota</taxon>
        <taxon>Alphaproteobacteria</taxon>
        <taxon>Hyphomicrobiales</taxon>
        <taxon>Rhizobiaceae</taxon>
        <taxon>Metarhizobium</taxon>
    </lineage>
</organism>
<keyword evidence="2" id="KW-1185">Reference proteome</keyword>
<dbReference type="Proteomes" id="UP000245252">
    <property type="component" value="Unassembled WGS sequence"/>
</dbReference>
<dbReference type="EMBL" id="QFBC01000014">
    <property type="protein sequence ID" value="PWE53639.1"/>
    <property type="molecule type" value="Genomic_DNA"/>
</dbReference>
<proteinExistence type="predicted"/>
<sequence length="296" mass="33024">MSMLSSTQGTSERVWSLIALLREHDGKISRADAAAWLNPEFLKDGQTIGEKSGTFGQVLGAATSMGAVTLVGPELQLNPTCEPDTYDQLADWLYHHLIELPSQDKDAVFLELFAWLVCESAKRQTAGWPLGMTNPEFADNAEAALPSGAEGDVESRMNSTKVPFVRRWLVFLGLMEDLNANPSFEIDMSRRFRREVTRLGLDREVPIEAEEFLRIMRQKMPFIDGGRMYMDAARRINFTPDPRQLSPVLSEALRDLHDEGMLELNVLGDLSSNLRLHPNATHKVSAFYAVTIKGGA</sequence>
<dbReference type="AlphaFoldDB" id="A0A2U2DJZ8"/>